<evidence type="ECO:0000256" key="1">
    <source>
        <dbReference type="ARBA" id="ARBA00004370"/>
    </source>
</evidence>
<dbReference type="AlphaFoldDB" id="A0AAV4B0M0"/>
<evidence type="ECO:0000256" key="2">
    <source>
        <dbReference type="ARBA" id="ARBA00022737"/>
    </source>
</evidence>
<name>A0AAV4B0M0_9GAST</name>
<evidence type="ECO:0000313" key="7">
    <source>
        <dbReference type="Proteomes" id="UP000735302"/>
    </source>
</evidence>
<dbReference type="InterPro" id="IPR035892">
    <property type="entry name" value="C2_domain_sf"/>
</dbReference>
<feature type="region of interest" description="Disordered" evidence="4">
    <location>
        <begin position="13"/>
        <end position="89"/>
    </location>
</feature>
<dbReference type="CDD" id="cd04020">
    <property type="entry name" value="C2B_SLP_1-2-3-4"/>
    <property type="match status" value="1"/>
</dbReference>
<protein>
    <submittedName>
        <fullName evidence="6">Synaptotagmin-like protein 5</fullName>
    </submittedName>
</protein>
<dbReference type="InterPro" id="IPR001565">
    <property type="entry name" value="Synaptotagmin"/>
</dbReference>
<dbReference type="FunFam" id="2.60.40.150:FF:000006">
    <property type="entry name" value="Synaptotagmin-like 5, isoform CRA_a"/>
    <property type="match status" value="1"/>
</dbReference>
<feature type="compositionally biased region" description="Low complexity" evidence="4">
    <location>
        <begin position="66"/>
        <end position="87"/>
    </location>
</feature>
<dbReference type="CDD" id="cd08521">
    <property type="entry name" value="C2A_SLP"/>
    <property type="match status" value="1"/>
</dbReference>
<evidence type="ECO:0000256" key="4">
    <source>
        <dbReference type="SAM" id="MobiDB-lite"/>
    </source>
</evidence>
<gene>
    <name evidence="6" type="ORF">PoB_003886600</name>
</gene>
<dbReference type="SUPFAM" id="SSF81995">
    <property type="entry name" value="beta-sandwich domain of Sec23/24"/>
    <property type="match status" value="1"/>
</dbReference>
<evidence type="ECO:0000313" key="6">
    <source>
        <dbReference type="EMBL" id="GFO12361.1"/>
    </source>
</evidence>
<dbReference type="PANTHER" id="PTHR45716:SF2">
    <property type="entry name" value="BITESIZE, ISOFORM I"/>
    <property type="match status" value="1"/>
</dbReference>
<dbReference type="PRINTS" id="PR00399">
    <property type="entry name" value="SYNAPTOTAGMN"/>
</dbReference>
<dbReference type="SUPFAM" id="SSF49562">
    <property type="entry name" value="C2 domain (Calcium/lipid-binding domain, CaLB)"/>
    <property type="match status" value="2"/>
</dbReference>
<feature type="compositionally biased region" description="Low complexity" evidence="4">
    <location>
        <begin position="41"/>
        <end position="58"/>
    </location>
</feature>
<dbReference type="PANTHER" id="PTHR45716">
    <property type="entry name" value="BITESIZE, ISOFORM I"/>
    <property type="match status" value="1"/>
</dbReference>
<keyword evidence="2" id="KW-0677">Repeat</keyword>
<evidence type="ECO:0000259" key="5">
    <source>
        <dbReference type="PROSITE" id="PS50004"/>
    </source>
</evidence>
<dbReference type="SMART" id="SM00239">
    <property type="entry name" value="C2"/>
    <property type="match status" value="2"/>
</dbReference>
<dbReference type="Gene3D" id="2.60.40.150">
    <property type="entry name" value="C2 domain"/>
    <property type="match status" value="2"/>
</dbReference>
<reference evidence="6 7" key="1">
    <citation type="journal article" date="2021" name="Elife">
        <title>Chloroplast acquisition without the gene transfer in kleptoplastic sea slugs, Plakobranchus ocellatus.</title>
        <authorList>
            <person name="Maeda T."/>
            <person name="Takahashi S."/>
            <person name="Yoshida T."/>
            <person name="Shimamura S."/>
            <person name="Takaki Y."/>
            <person name="Nagai Y."/>
            <person name="Toyoda A."/>
            <person name="Suzuki Y."/>
            <person name="Arimoto A."/>
            <person name="Ishii H."/>
            <person name="Satoh N."/>
            <person name="Nishiyama T."/>
            <person name="Hasebe M."/>
            <person name="Maruyama T."/>
            <person name="Minagawa J."/>
            <person name="Obokata J."/>
            <person name="Shigenobu S."/>
        </authorList>
    </citation>
    <scope>NUCLEOTIDE SEQUENCE [LARGE SCALE GENOMIC DNA]</scope>
</reference>
<dbReference type="Pfam" id="PF00168">
    <property type="entry name" value="C2"/>
    <property type="match status" value="2"/>
</dbReference>
<keyword evidence="7" id="KW-1185">Reference proteome</keyword>
<dbReference type="EMBL" id="BLXT01004413">
    <property type="protein sequence ID" value="GFO12361.1"/>
    <property type="molecule type" value="Genomic_DNA"/>
</dbReference>
<accession>A0AAV4B0M0</accession>
<sequence>MRRFLLAQSYANFSQQADEAVRDSDSGVNSSTTSRTTTPEQRNYQQQQQQQQQQQLQTKKQHEQNQHQVQPQQQQHHQQQQQQQQQHDIPSIAVTATASVDERAEEEDDLDELFSQHRPNALGSRSSLAKSLIRCGDSRESIYSVYSDAGEAHYGRIPVTGDVQFHLTYDYKNSALLVHVKSCRNLAPVDVKRNRSDPYVKTYLLPDKSRAGKRKTKIKKHTLNPTFDEVLKYNITKPELESRVLWLAVWHNDRLGRNDFLGEVTVPLDYYRFENSSPQWYQLAERVPPEQDMSLMVYKGDLFISLKYVTADMVDTSPAKRKSGGSFRRKDKGKERVSNAGEIHVLVREAQNLTAMRGTAGSNPFCKGYLLPDVNHISKQKTPVLKKTTNPQWHHTLVFPGADIAMLSEHALELTVWDHESLSSNDFLGGVRLNLGSGVFQGLPVEWMDARGEEVEAWQAMMDRPGQWVDAQLPLRASMGGQQVKK</sequence>
<dbReference type="GO" id="GO:0042043">
    <property type="term" value="F:neurexin family protein binding"/>
    <property type="evidence" value="ECO:0007669"/>
    <property type="project" value="TreeGrafter"/>
</dbReference>
<dbReference type="GO" id="GO:0070382">
    <property type="term" value="C:exocytic vesicle"/>
    <property type="evidence" value="ECO:0007669"/>
    <property type="project" value="TreeGrafter"/>
</dbReference>
<dbReference type="Proteomes" id="UP000735302">
    <property type="component" value="Unassembled WGS sequence"/>
</dbReference>
<comment type="caution">
    <text evidence="6">The sequence shown here is derived from an EMBL/GenBank/DDBJ whole genome shotgun (WGS) entry which is preliminary data.</text>
</comment>
<proteinExistence type="predicted"/>
<dbReference type="GO" id="GO:0005886">
    <property type="term" value="C:plasma membrane"/>
    <property type="evidence" value="ECO:0007669"/>
    <property type="project" value="TreeGrafter"/>
</dbReference>
<feature type="compositionally biased region" description="Polar residues" evidence="4">
    <location>
        <begin position="26"/>
        <end position="40"/>
    </location>
</feature>
<comment type="subcellular location">
    <subcellularLocation>
        <location evidence="1">Membrane</location>
    </subcellularLocation>
</comment>
<feature type="domain" description="C2" evidence="5">
    <location>
        <begin position="322"/>
        <end position="448"/>
    </location>
</feature>
<organism evidence="6 7">
    <name type="scientific">Plakobranchus ocellatus</name>
    <dbReference type="NCBI Taxonomy" id="259542"/>
    <lineage>
        <taxon>Eukaryota</taxon>
        <taxon>Metazoa</taxon>
        <taxon>Spiralia</taxon>
        <taxon>Lophotrochozoa</taxon>
        <taxon>Mollusca</taxon>
        <taxon>Gastropoda</taxon>
        <taxon>Heterobranchia</taxon>
        <taxon>Euthyneura</taxon>
        <taxon>Panpulmonata</taxon>
        <taxon>Sacoglossa</taxon>
        <taxon>Placobranchoidea</taxon>
        <taxon>Plakobranchidae</taxon>
        <taxon>Plakobranchus</taxon>
    </lineage>
</organism>
<keyword evidence="3" id="KW-0472">Membrane</keyword>
<evidence type="ECO:0000256" key="3">
    <source>
        <dbReference type="ARBA" id="ARBA00023136"/>
    </source>
</evidence>
<dbReference type="InterPro" id="IPR043567">
    <property type="entry name" value="SYTL1-5_C2B"/>
</dbReference>
<dbReference type="GO" id="GO:0006887">
    <property type="term" value="P:exocytosis"/>
    <property type="evidence" value="ECO:0007669"/>
    <property type="project" value="TreeGrafter"/>
</dbReference>
<feature type="domain" description="C2" evidence="5">
    <location>
        <begin position="159"/>
        <end position="281"/>
    </location>
</feature>
<dbReference type="InterPro" id="IPR000008">
    <property type="entry name" value="C2_dom"/>
</dbReference>
<dbReference type="PROSITE" id="PS50004">
    <property type="entry name" value="C2"/>
    <property type="match status" value="2"/>
</dbReference>